<dbReference type="SMART" id="SM00530">
    <property type="entry name" value="HTH_XRE"/>
    <property type="match status" value="1"/>
</dbReference>
<dbReference type="InterPro" id="IPR010982">
    <property type="entry name" value="Lambda_DNA-bd_dom_sf"/>
</dbReference>
<accession>A0A5C6Z019</accession>
<dbReference type="EMBL" id="VORT01000007">
    <property type="protein sequence ID" value="TXD72822.1"/>
    <property type="molecule type" value="Genomic_DNA"/>
</dbReference>
<feature type="domain" description="HTH cro/C1-type" evidence="2">
    <location>
        <begin position="7"/>
        <end position="61"/>
    </location>
</feature>
<comment type="caution">
    <text evidence="3">The sequence shown here is derived from an EMBL/GenBank/DDBJ whole genome shotgun (WGS) entry which is preliminary data.</text>
</comment>
<proteinExistence type="predicted"/>
<dbReference type="PROSITE" id="PS50943">
    <property type="entry name" value="HTH_CROC1"/>
    <property type="match status" value="1"/>
</dbReference>
<dbReference type="Proteomes" id="UP000321497">
    <property type="component" value="Unassembled WGS sequence"/>
</dbReference>
<dbReference type="RefSeq" id="WP_111844921.1">
    <property type="nucleotide sequence ID" value="NZ_UEGI01000010.1"/>
</dbReference>
<dbReference type="AlphaFoldDB" id="A0A5C6Z019"/>
<evidence type="ECO:0000256" key="1">
    <source>
        <dbReference type="ARBA" id="ARBA00023125"/>
    </source>
</evidence>
<keyword evidence="1" id="KW-0238">DNA-binding</keyword>
<dbReference type="Gene3D" id="1.10.260.40">
    <property type="entry name" value="lambda repressor-like DNA-binding domains"/>
    <property type="match status" value="1"/>
</dbReference>
<dbReference type="SUPFAM" id="SSF47413">
    <property type="entry name" value="lambda repressor-like DNA-binding domains"/>
    <property type="match status" value="1"/>
</dbReference>
<dbReference type="InterPro" id="IPR001387">
    <property type="entry name" value="Cro/C1-type_HTH"/>
</dbReference>
<evidence type="ECO:0000313" key="4">
    <source>
        <dbReference type="Proteomes" id="UP000321497"/>
    </source>
</evidence>
<dbReference type="PANTHER" id="PTHR46558">
    <property type="entry name" value="TRACRIPTIONAL REGULATORY PROTEIN-RELATED-RELATED"/>
    <property type="match status" value="1"/>
</dbReference>
<dbReference type="Pfam" id="PF01381">
    <property type="entry name" value="HTH_3"/>
    <property type="match status" value="1"/>
</dbReference>
<name>A0A5C6Z019_9FLAO</name>
<sequence>MKIGDNIKRIREVKGLSQKEVITAIGMGAAQYSRIENGKTDPSISTVEKIAKALGISMAELFTGVEDLKEVHSLDKTLMERVTLIDSLDKEEQKTIFTILDAFISKRKFKTTLKGVLNEMD</sequence>
<dbReference type="OrthoDB" id="1367833at2"/>
<protein>
    <submittedName>
        <fullName evidence="3">Helix-turn-helix transcriptional regulator</fullName>
    </submittedName>
</protein>
<dbReference type="CDD" id="cd00093">
    <property type="entry name" value="HTH_XRE"/>
    <property type="match status" value="1"/>
</dbReference>
<organism evidence="3 4">
    <name type="scientific">Aequorivita antarctica</name>
    <dbReference type="NCBI Taxonomy" id="153266"/>
    <lineage>
        <taxon>Bacteria</taxon>
        <taxon>Pseudomonadati</taxon>
        <taxon>Bacteroidota</taxon>
        <taxon>Flavobacteriia</taxon>
        <taxon>Flavobacteriales</taxon>
        <taxon>Flavobacteriaceae</taxon>
        <taxon>Aequorivita</taxon>
    </lineage>
</organism>
<dbReference type="PANTHER" id="PTHR46558:SF4">
    <property type="entry name" value="DNA-BIDING PHAGE PROTEIN"/>
    <property type="match status" value="1"/>
</dbReference>
<gene>
    <name evidence="3" type="ORF">ESU54_11440</name>
</gene>
<evidence type="ECO:0000259" key="2">
    <source>
        <dbReference type="PROSITE" id="PS50943"/>
    </source>
</evidence>
<reference evidence="3 4" key="1">
    <citation type="submission" date="2019-08" db="EMBL/GenBank/DDBJ databases">
        <title>Genome of Aequorivita antarctica SW49 (type strain).</title>
        <authorList>
            <person name="Bowman J.P."/>
        </authorList>
    </citation>
    <scope>NUCLEOTIDE SEQUENCE [LARGE SCALE GENOMIC DNA]</scope>
    <source>
        <strain evidence="3 4">SW49</strain>
    </source>
</reference>
<keyword evidence="4" id="KW-1185">Reference proteome</keyword>
<dbReference type="GO" id="GO:0003677">
    <property type="term" value="F:DNA binding"/>
    <property type="evidence" value="ECO:0007669"/>
    <property type="project" value="UniProtKB-KW"/>
</dbReference>
<evidence type="ECO:0000313" key="3">
    <source>
        <dbReference type="EMBL" id="TXD72822.1"/>
    </source>
</evidence>